<keyword evidence="5" id="KW-0472">Membrane</keyword>
<dbReference type="InterPro" id="IPR036280">
    <property type="entry name" value="Multihaem_cyt_sf"/>
</dbReference>
<keyword evidence="5" id="KW-0812">Transmembrane</keyword>
<dbReference type="Proteomes" id="UP000001052">
    <property type="component" value="Chromosome"/>
</dbReference>
<keyword evidence="5" id="KW-1133">Transmembrane helix</keyword>
<keyword evidence="4" id="KW-0408">Iron</keyword>
<evidence type="ECO:0000313" key="6">
    <source>
        <dbReference type="EMBL" id="ACV69643.1"/>
    </source>
</evidence>
<dbReference type="eggNOG" id="ENOG50320QR">
    <property type="taxonomic scope" value="Bacteria"/>
</dbReference>
<reference evidence="7" key="1">
    <citation type="submission" date="2009-09" db="EMBL/GenBank/DDBJ databases">
        <title>The complete chromosome of Desulfohalobium retbaense DSM 5692.</title>
        <authorList>
            <consortium name="US DOE Joint Genome Institute (JGI-PGF)"/>
            <person name="Lucas S."/>
            <person name="Copeland A."/>
            <person name="Lapidus A."/>
            <person name="Glavina del Rio T."/>
            <person name="Dalin E."/>
            <person name="Tice H."/>
            <person name="Bruce D."/>
            <person name="Goodwin L."/>
            <person name="Pitluck S."/>
            <person name="Kyrpides N."/>
            <person name="Mavromatis K."/>
            <person name="Ivanova N."/>
            <person name="Mikhailova N."/>
            <person name="Munk A.C."/>
            <person name="Brettin T."/>
            <person name="Detter J.C."/>
            <person name="Han C."/>
            <person name="Tapia R."/>
            <person name="Larimer F."/>
            <person name="Land M."/>
            <person name="Hauser L."/>
            <person name="Markowitz V."/>
            <person name="Cheng J.-F."/>
            <person name="Hugenholtz P."/>
            <person name="Woyke T."/>
            <person name="Wu D."/>
            <person name="Spring S."/>
            <person name="Klenk H.-P."/>
            <person name="Eisen J.A."/>
        </authorList>
    </citation>
    <scope>NUCLEOTIDE SEQUENCE [LARGE SCALE GENOMIC DNA]</scope>
    <source>
        <strain evidence="7">DSM 5692</strain>
    </source>
</reference>
<evidence type="ECO:0000256" key="3">
    <source>
        <dbReference type="ARBA" id="ARBA00022723"/>
    </source>
</evidence>
<dbReference type="Pfam" id="PF09719">
    <property type="entry name" value="C_GCAxxG_C_C"/>
    <property type="match status" value="1"/>
</dbReference>
<dbReference type="EMBL" id="CP001734">
    <property type="protein sequence ID" value="ACV69643.1"/>
    <property type="molecule type" value="Genomic_DNA"/>
</dbReference>
<dbReference type="GO" id="GO:0042597">
    <property type="term" value="C:periplasmic space"/>
    <property type="evidence" value="ECO:0007669"/>
    <property type="project" value="UniProtKB-SubCell"/>
</dbReference>
<reference evidence="6 7" key="2">
    <citation type="journal article" date="2010" name="Stand. Genomic Sci.">
        <title>Complete genome sequence of Desulfohalobium retbaense type strain (HR(100)).</title>
        <authorList>
            <person name="Spring S."/>
            <person name="Nolan M."/>
            <person name="Lapidus A."/>
            <person name="Glavina Del Rio T."/>
            <person name="Copeland A."/>
            <person name="Tice H."/>
            <person name="Cheng J.F."/>
            <person name="Lucas S."/>
            <person name="Land M."/>
            <person name="Chen F."/>
            <person name="Bruce D."/>
            <person name="Goodwin L."/>
            <person name="Pitluck S."/>
            <person name="Ivanova N."/>
            <person name="Mavromatis K."/>
            <person name="Mikhailova N."/>
            <person name="Pati A."/>
            <person name="Chen A."/>
            <person name="Palaniappan K."/>
            <person name="Hauser L."/>
            <person name="Chang Y.J."/>
            <person name="Jeffries C.D."/>
            <person name="Munk C."/>
            <person name="Kiss H."/>
            <person name="Chain P."/>
            <person name="Han C."/>
            <person name="Brettin T."/>
            <person name="Detter J.C."/>
            <person name="Schuler E."/>
            <person name="Goker M."/>
            <person name="Rohde M."/>
            <person name="Bristow J."/>
            <person name="Eisen J.A."/>
            <person name="Markowitz V."/>
            <person name="Hugenholtz P."/>
            <person name="Kyrpides N.C."/>
            <person name="Klenk H.P."/>
        </authorList>
    </citation>
    <scope>NUCLEOTIDE SEQUENCE [LARGE SCALE GENOMIC DNA]</scope>
    <source>
        <strain evidence="6 7">DSM 5692</strain>
    </source>
</reference>
<protein>
    <submittedName>
        <fullName evidence="6">Split soret cytochrome c</fullName>
    </submittedName>
</protein>
<dbReference type="STRING" id="485915.Dret_2360"/>
<comment type="subunit">
    <text evidence="2">Heterodimer of a large and a small subunit.</text>
</comment>
<dbReference type="AlphaFoldDB" id="C8X5E6"/>
<dbReference type="InterPro" id="IPR006311">
    <property type="entry name" value="TAT_signal"/>
</dbReference>
<feature type="transmembrane region" description="Helical" evidence="5">
    <location>
        <begin position="12"/>
        <end position="35"/>
    </location>
</feature>
<name>C8X5E6_DESRD</name>
<sequence>MSQDQSSVSRRNFLTGTGAALAGTAAGLVGHSLFFRPSSAGAVKQGFEWPWPYTELDPEKVRKKGHAGYYDGDCAEGALYALVSELQENVGAPYTYLPVQIMGFGGGGVAGWCTLCGALNGACAAISLTSKDFYKLSSELVAWYCETPFPSHTSNELAKNGEFLVNKSNKVFKQTVSNSPLCHVSVCKWCKENECGSGCPDRSERCARMVGDVVAKTAEILNAYHFGEFRAQCSESDLAHSCQACHSKESPYEMGGWSRGKMDCTSCHIKGHASLVDPHHPGK</sequence>
<dbReference type="HOGENOM" id="CLU_063015_0_0_7"/>
<dbReference type="NCBIfam" id="TIGR01409">
    <property type="entry name" value="TAT_signal_seq"/>
    <property type="match status" value="1"/>
</dbReference>
<dbReference type="GO" id="GO:0051536">
    <property type="term" value="F:iron-sulfur cluster binding"/>
    <property type="evidence" value="ECO:0007669"/>
    <property type="project" value="UniProtKB-KW"/>
</dbReference>
<dbReference type="KEGG" id="drt:Dret_2360"/>
<keyword evidence="3" id="KW-0479">Metal-binding</keyword>
<dbReference type="RefSeq" id="WP_015752777.1">
    <property type="nucleotide sequence ID" value="NC_013223.1"/>
</dbReference>
<comment type="subcellular location">
    <subcellularLocation>
        <location evidence="1">Periplasm</location>
    </subcellularLocation>
</comment>
<dbReference type="PROSITE" id="PS51318">
    <property type="entry name" value="TAT"/>
    <property type="match status" value="1"/>
</dbReference>
<gene>
    <name evidence="6" type="ordered locus">Dret_2360</name>
</gene>
<evidence type="ECO:0000256" key="1">
    <source>
        <dbReference type="ARBA" id="ARBA00004418"/>
    </source>
</evidence>
<dbReference type="InterPro" id="IPR010181">
    <property type="entry name" value="CGCAxxGCC_motif"/>
</dbReference>
<dbReference type="GO" id="GO:0046872">
    <property type="term" value="F:metal ion binding"/>
    <property type="evidence" value="ECO:0007669"/>
    <property type="project" value="UniProtKB-KW"/>
</dbReference>
<dbReference type="SUPFAM" id="SSF48695">
    <property type="entry name" value="Multiheme cytochromes"/>
    <property type="match status" value="1"/>
</dbReference>
<keyword evidence="4" id="KW-0411">Iron-sulfur</keyword>
<keyword evidence="7" id="KW-1185">Reference proteome</keyword>
<proteinExistence type="predicted"/>
<evidence type="ECO:0000256" key="4">
    <source>
        <dbReference type="ARBA" id="ARBA00023014"/>
    </source>
</evidence>
<dbReference type="InterPro" id="IPR019546">
    <property type="entry name" value="TAT_signal_bac_arc"/>
</dbReference>
<organism evidence="6 7">
    <name type="scientific">Desulfohalobium retbaense (strain ATCC 49708 / DSM 5692 / JCM 16813 / HR100)</name>
    <dbReference type="NCBI Taxonomy" id="485915"/>
    <lineage>
        <taxon>Bacteria</taxon>
        <taxon>Pseudomonadati</taxon>
        <taxon>Thermodesulfobacteriota</taxon>
        <taxon>Desulfovibrionia</taxon>
        <taxon>Desulfovibrionales</taxon>
        <taxon>Desulfohalobiaceae</taxon>
        <taxon>Desulfohalobium</taxon>
    </lineage>
</organism>
<evidence type="ECO:0000256" key="2">
    <source>
        <dbReference type="ARBA" id="ARBA00011771"/>
    </source>
</evidence>
<accession>C8X5E6</accession>
<evidence type="ECO:0000256" key="5">
    <source>
        <dbReference type="SAM" id="Phobius"/>
    </source>
</evidence>
<evidence type="ECO:0000313" key="7">
    <source>
        <dbReference type="Proteomes" id="UP000001052"/>
    </source>
</evidence>